<comment type="catalytic activity">
    <reaction evidence="6">
        <text>2-hydroxyoctanoate + O2 = 2-oxooctanoate + H2O2</text>
        <dbReference type="Rhea" id="RHEA:67940"/>
        <dbReference type="ChEBI" id="CHEBI:15379"/>
        <dbReference type="ChEBI" id="CHEBI:16240"/>
        <dbReference type="ChEBI" id="CHEBI:133514"/>
        <dbReference type="ChEBI" id="CHEBI:176689"/>
    </reaction>
    <physiologicalReaction direction="left-to-right" evidence="6">
        <dbReference type="Rhea" id="RHEA:67941"/>
    </physiologicalReaction>
</comment>
<evidence type="ECO:0000256" key="6">
    <source>
        <dbReference type="ARBA" id="ARBA00029327"/>
    </source>
</evidence>
<dbReference type="PROSITE" id="PS00557">
    <property type="entry name" value="FMN_HYDROXY_ACID_DH_1"/>
    <property type="match status" value="1"/>
</dbReference>
<dbReference type="GO" id="GO:0003973">
    <property type="term" value="F:(S)-2-hydroxy-acid oxidase activity"/>
    <property type="evidence" value="ECO:0007669"/>
    <property type="project" value="UniProtKB-EC"/>
</dbReference>
<name>A0A8J2LXX3_9HEXA</name>
<dbReference type="InterPro" id="IPR008259">
    <property type="entry name" value="FMN_hydac_DH_AS"/>
</dbReference>
<dbReference type="CDD" id="cd02809">
    <property type="entry name" value="alpha_hydroxyacid_oxid_FMN"/>
    <property type="match status" value="1"/>
</dbReference>
<evidence type="ECO:0000256" key="1">
    <source>
        <dbReference type="ARBA" id="ARBA00001917"/>
    </source>
</evidence>
<dbReference type="PANTHER" id="PTHR10578:SF149">
    <property type="entry name" value="2-HYDROXYACID OXIDASE 2"/>
    <property type="match status" value="1"/>
</dbReference>
<dbReference type="PROSITE" id="PS51349">
    <property type="entry name" value="FMN_HYDROXY_ACID_DH_2"/>
    <property type="match status" value="1"/>
</dbReference>
<dbReference type="InterPro" id="IPR012133">
    <property type="entry name" value="Alpha-hydoxy_acid_DH_FMN"/>
</dbReference>
<dbReference type="GO" id="GO:0005777">
    <property type="term" value="C:peroxisome"/>
    <property type="evidence" value="ECO:0007669"/>
    <property type="project" value="UniProtKB-ARBA"/>
</dbReference>
<organism evidence="8 9">
    <name type="scientific">Allacma fusca</name>
    <dbReference type="NCBI Taxonomy" id="39272"/>
    <lineage>
        <taxon>Eukaryota</taxon>
        <taxon>Metazoa</taxon>
        <taxon>Ecdysozoa</taxon>
        <taxon>Arthropoda</taxon>
        <taxon>Hexapoda</taxon>
        <taxon>Collembola</taxon>
        <taxon>Symphypleona</taxon>
        <taxon>Sminthuridae</taxon>
        <taxon>Allacma</taxon>
    </lineage>
</organism>
<dbReference type="InterPro" id="IPR037396">
    <property type="entry name" value="FMN_HAD"/>
</dbReference>
<gene>
    <name evidence="8" type="ORF">AFUS01_LOCUS47574</name>
</gene>
<keyword evidence="3" id="KW-0560">Oxidoreductase</keyword>
<comment type="cofactor">
    <cofactor evidence="1">
        <name>FMN</name>
        <dbReference type="ChEBI" id="CHEBI:58210"/>
    </cofactor>
</comment>
<dbReference type="InterPro" id="IPR000262">
    <property type="entry name" value="FMN-dep_DH"/>
</dbReference>
<comment type="catalytic activity">
    <reaction evidence="5">
        <text>a (2S)-2-hydroxycarboxylate + O2 = a 2-oxocarboxylate + H2O2</text>
        <dbReference type="Rhea" id="RHEA:16789"/>
        <dbReference type="ChEBI" id="CHEBI:15379"/>
        <dbReference type="ChEBI" id="CHEBI:16240"/>
        <dbReference type="ChEBI" id="CHEBI:35179"/>
        <dbReference type="ChEBI" id="CHEBI:58123"/>
        <dbReference type="EC" id="1.1.3.15"/>
    </reaction>
    <physiologicalReaction direction="left-to-right" evidence="5">
        <dbReference type="Rhea" id="RHEA:16790"/>
    </physiologicalReaction>
</comment>
<evidence type="ECO:0000256" key="4">
    <source>
        <dbReference type="ARBA" id="ARBA00024042"/>
    </source>
</evidence>
<dbReference type="AlphaFoldDB" id="A0A8J2LXX3"/>
<feature type="domain" description="FMN hydroxy acid dehydrogenase" evidence="7">
    <location>
        <begin position="1"/>
        <end position="348"/>
    </location>
</feature>
<dbReference type="EC" id="1.1.3.15" evidence="2"/>
<evidence type="ECO:0000256" key="2">
    <source>
        <dbReference type="ARBA" id="ARBA00013087"/>
    </source>
</evidence>
<evidence type="ECO:0000313" key="9">
    <source>
        <dbReference type="Proteomes" id="UP000708208"/>
    </source>
</evidence>
<keyword evidence="9" id="KW-1185">Reference proteome</keyword>
<evidence type="ECO:0000313" key="8">
    <source>
        <dbReference type="EMBL" id="CAG7838627.1"/>
    </source>
</evidence>
<reference evidence="8" key="1">
    <citation type="submission" date="2021-06" db="EMBL/GenBank/DDBJ databases">
        <authorList>
            <person name="Hodson N. C."/>
            <person name="Mongue J. A."/>
            <person name="Jaron S. K."/>
        </authorList>
    </citation>
    <scope>NUCLEOTIDE SEQUENCE</scope>
</reference>
<evidence type="ECO:0000256" key="5">
    <source>
        <dbReference type="ARBA" id="ARBA00029325"/>
    </source>
</evidence>
<dbReference type="PIRSF" id="PIRSF000138">
    <property type="entry name" value="Al-hdrx_acd_dh"/>
    <property type="match status" value="1"/>
</dbReference>
<sequence length="349" mass="39003">MVTIEDYEDYAKQRLPFGLLEYLQRGADKDATLGRNVEAFSKVKVIPRYLIDVSNRTTKAEALGKQFKLPIGISPSGLHKRWHPDGELATVRAAQSAGTIMIVSSAASVLFEDIAAEAPDAEKWLQIFMVDNKSVTYDFVKRAEESGFGALVVTIDMPVKALRYFNKKSDWKDQHKMVNYDRYDHPNRKPFLRDQATWAQLQELINSTALPVIVKGVLTPEDARLAYEHGAKGILISNHGGRQIDGTISTIEALSNIVKEFPEASLNGFEIYLDSGIRSGLDVFRALAIGAKFVFVGRAPMWGLFHSGQQGLENVMEILRNELETLMGQTGCNTLQDINSNLVQYQFPF</sequence>
<dbReference type="EMBL" id="CAJVCH010571826">
    <property type="protein sequence ID" value="CAG7838627.1"/>
    <property type="molecule type" value="Genomic_DNA"/>
</dbReference>
<proteinExistence type="inferred from homology"/>
<dbReference type="Proteomes" id="UP000708208">
    <property type="component" value="Unassembled WGS sequence"/>
</dbReference>
<comment type="caution">
    <text evidence="8">The sequence shown here is derived from an EMBL/GenBank/DDBJ whole genome shotgun (WGS) entry which is preliminary data.</text>
</comment>
<evidence type="ECO:0000259" key="7">
    <source>
        <dbReference type="PROSITE" id="PS51349"/>
    </source>
</evidence>
<dbReference type="FunFam" id="3.20.20.70:FF:000056">
    <property type="entry name" value="hydroxyacid oxidase 2"/>
    <property type="match status" value="1"/>
</dbReference>
<evidence type="ECO:0000256" key="3">
    <source>
        <dbReference type="ARBA" id="ARBA00023002"/>
    </source>
</evidence>
<protein>
    <recommendedName>
        <fullName evidence="2">(S)-2-hydroxy-acid oxidase</fullName>
        <ecNumber evidence="2">1.1.3.15</ecNumber>
    </recommendedName>
</protein>
<dbReference type="Pfam" id="PF01070">
    <property type="entry name" value="FMN_dh"/>
    <property type="match status" value="1"/>
</dbReference>
<accession>A0A8J2LXX3</accession>
<dbReference type="GO" id="GO:0010181">
    <property type="term" value="F:FMN binding"/>
    <property type="evidence" value="ECO:0007669"/>
    <property type="project" value="InterPro"/>
</dbReference>
<dbReference type="OrthoDB" id="1925334at2759"/>
<dbReference type="PANTHER" id="PTHR10578">
    <property type="entry name" value="S -2-HYDROXY-ACID OXIDASE-RELATED"/>
    <property type="match status" value="1"/>
</dbReference>
<comment type="similarity">
    <text evidence="4">Belongs to the FMN-dependent alpha-hydroxy acid dehydrogenase family.</text>
</comment>